<proteinExistence type="predicted"/>
<dbReference type="Proteomes" id="UP000315700">
    <property type="component" value="Chromosome"/>
</dbReference>
<dbReference type="AlphaFoldDB" id="A0A517SG58"/>
<evidence type="ECO:0000256" key="1">
    <source>
        <dbReference type="SAM" id="MobiDB-lite"/>
    </source>
</evidence>
<dbReference type="InParanoid" id="A0A517SG58"/>
<accession>A0A517SG58</accession>
<feature type="region of interest" description="Disordered" evidence="1">
    <location>
        <begin position="1"/>
        <end position="46"/>
    </location>
</feature>
<gene>
    <name evidence="2" type="ORF">Pan44_31500</name>
</gene>
<sequence length="94" mass="10326">MTATPHPNDNEARFVRRRPDWGGVGSGQRGCGGEQEGNEDGRNGANPWARQEVARKGGPVGRVWGTAATAEMGKMCVRFFSVLEKNRDWLVNAR</sequence>
<evidence type="ECO:0000313" key="2">
    <source>
        <dbReference type="EMBL" id="QDT55108.1"/>
    </source>
</evidence>
<organism evidence="2 3">
    <name type="scientific">Caulifigura coniformis</name>
    <dbReference type="NCBI Taxonomy" id="2527983"/>
    <lineage>
        <taxon>Bacteria</taxon>
        <taxon>Pseudomonadati</taxon>
        <taxon>Planctomycetota</taxon>
        <taxon>Planctomycetia</taxon>
        <taxon>Planctomycetales</taxon>
        <taxon>Planctomycetaceae</taxon>
        <taxon>Caulifigura</taxon>
    </lineage>
</organism>
<reference evidence="2 3" key="1">
    <citation type="submission" date="2019-02" db="EMBL/GenBank/DDBJ databases">
        <title>Deep-cultivation of Planctomycetes and their phenomic and genomic characterization uncovers novel biology.</title>
        <authorList>
            <person name="Wiegand S."/>
            <person name="Jogler M."/>
            <person name="Boedeker C."/>
            <person name="Pinto D."/>
            <person name="Vollmers J."/>
            <person name="Rivas-Marin E."/>
            <person name="Kohn T."/>
            <person name="Peeters S.H."/>
            <person name="Heuer A."/>
            <person name="Rast P."/>
            <person name="Oberbeckmann S."/>
            <person name="Bunk B."/>
            <person name="Jeske O."/>
            <person name="Meyerdierks A."/>
            <person name="Storesund J.E."/>
            <person name="Kallscheuer N."/>
            <person name="Luecker S."/>
            <person name="Lage O.M."/>
            <person name="Pohl T."/>
            <person name="Merkel B.J."/>
            <person name="Hornburger P."/>
            <person name="Mueller R.-W."/>
            <person name="Bruemmer F."/>
            <person name="Labrenz M."/>
            <person name="Spormann A.M."/>
            <person name="Op den Camp H."/>
            <person name="Overmann J."/>
            <person name="Amann R."/>
            <person name="Jetten M.S.M."/>
            <person name="Mascher T."/>
            <person name="Medema M.H."/>
            <person name="Devos D.P."/>
            <person name="Kaster A.-K."/>
            <person name="Ovreas L."/>
            <person name="Rohde M."/>
            <person name="Galperin M.Y."/>
            <person name="Jogler C."/>
        </authorList>
    </citation>
    <scope>NUCLEOTIDE SEQUENCE [LARGE SCALE GENOMIC DNA]</scope>
    <source>
        <strain evidence="2 3">Pan44</strain>
    </source>
</reference>
<evidence type="ECO:0000313" key="3">
    <source>
        <dbReference type="Proteomes" id="UP000315700"/>
    </source>
</evidence>
<dbReference type="EMBL" id="CP036271">
    <property type="protein sequence ID" value="QDT55108.1"/>
    <property type="molecule type" value="Genomic_DNA"/>
</dbReference>
<protein>
    <submittedName>
        <fullName evidence="2">Uncharacterized protein</fullName>
    </submittedName>
</protein>
<feature type="compositionally biased region" description="Gly residues" evidence="1">
    <location>
        <begin position="22"/>
        <end position="35"/>
    </location>
</feature>
<name>A0A517SG58_9PLAN</name>
<dbReference type="KEGG" id="ccos:Pan44_31500"/>
<keyword evidence="3" id="KW-1185">Reference proteome</keyword>
<feature type="compositionally biased region" description="Basic and acidic residues" evidence="1">
    <location>
        <begin position="8"/>
        <end position="20"/>
    </location>
</feature>